<reference evidence="1" key="1">
    <citation type="submission" date="2014-11" db="EMBL/GenBank/DDBJ databases">
        <authorList>
            <person name="Amaro Gonzalez C."/>
        </authorList>
    </citation>
    <scope>NUCLEOTIDE SEQUENCE</scope>
</reference>
<name>A0A0E9XHL5_ANGAN</name>
<dbReference type="EMBL" id="GBXM01006413">
    <property type="protein sequence ID" value="JAI02165.1"/>
    <property type="molecule type" value="Transcribed_RNA"/>
</dbReference>
<dbReference type="AlphaFoldDB" id="A0A0E9XHL5"/>
<evidence type="ECO:0000313" key="1">
    <source>
        <dbReference type="EMBL" id="JAI02165.1"/>
    </source>
</evidence>
<reference evidence="1" key="2">
    <citation type="journal article" date="2015" name="Fish Shellfish Immunol.">
        <title>Early steps in the European eel (Anguilla anguilla)-Vibrio vulnificus interaction in the gills: Role of the RtxA13 toxin.</title>
        <authorList>
            <person name="Callol A."/>
            <person name="Pajuelo D."/>
            <person name="Ebbesson L."/>
            <person name="Teles M."/>
            <person name="MacKenzie S."/>
            <person name="Amaro C."/>
        </authorList>
    </citation>
    <scope>NUCLEOTIDE SEQUENCE</scope>
</reference>
<sequence length="60" mass="6991">MTFLITHGMFNITYGSIFYNNTQIKYISNTPVKFSISCGEQWWCLLHHLFRTSLPPASFS</sequence>
<protein>
    <submittedName>
        <fullName evidence="1">Uncharacterized protein</fullName>
    </submittedName>
</protein>
<proteinExistence type="predicted"/>
<organism evidence="1">
    <name type="scientific">Anguilla anguilla</name>
    <name type="common">European freshwater eel</name>
    <name type="synonym">Muraena anguilla</name>
    <dbReference type="NCBI Taxonomy" id="7936"/>
    <lineage>
        <taxon>Eukaryota</taxon>
        <taxon>Metazoa</taxon>
        <taxon>Chordata</taxon>
        <taxon>Craniata</taxon>
        <taxon>Vertebrata</taxon>
        <taxon>Euteleostomi</taxon>
        <taxon>Actinopterygii</taxon>
        <taxon>Neopterygii</taxon>
        <taxon>Teleostei</taxon>
        <taxon>Anguilliformes</taxon>
        <taxon>Anguillidae</taxon>
        <taxon>Anguilla</taxon>
    </lineage>
</organism>
<accession>A0A0E9XHL5</accession>